<proteinExistence type="predicted"/>
<protein>
    <submittedName>
        <fullName evidence="1">Uncharacterized protein</fullName>
    </submittedName>
</protein>
<organism evidence="1 2">
    <name type="scientific">Sinorhizobium phage ort11</name>
    <dbReference type="NCBI Taxonomy" id="2599764"/>
    <lineage>
        <taxon>Viruses</taxon>
        <taxon>Duplodnaviria</taxon>
        <taxon>Heunggongvirae</taxon>
        <taxon>Uroviricota</taxon>
        <taxon>Caudoviricetes</taxon>
        <taxon>Schitoviridae</taxon>
        <taxon>Huelvavirus</taxon>
        <taxon>Huelvavirus ort11</taxon>
    </lineage>
</organism>
<keyword evidence="2" id="KW-1185">Reference proteome</keyword>
<reference evidence="2" key="1">
    <citation type="submission" date="2019-07" db="EMBL/GenBank/DDBJ databases">
        <authorList>
            <person name="Cubo M.T."/>
            <person name="Espuny M.D.R."/>
            <person name="Balsanelli E."/>
        </authorList>
    </citation>
    <scope>NUCLEOTIDE SEQUENCE [LARGE SCALE GENOMIC DNA]</scope>
</reference>
<accession>A0A5C2H225</accession>
<sequence length="49" mass="5763">MDTPTPEMIIKITPNPAWSFLDIIIEEQAAYYGQRNAHIIDYLRTRVKK</sequence>
<name>A0A5C2H225_9CAUD</name>
<dbReference type="Proteomes" id="UP000322838">
    <property type="component" value="Segment"/>
</dbReference>
<dbReference type="EMBL" id="MN228696">
    <property type="protein sequence ID" value="QEP29840.1"/>
    <property type="molecule type" value="Genomic_DNA"/>
</dbReference>
<gene>
    <name evidence="1" type="ORF">Smphiort11_042</name>
</gene>
<evidence type="ECO:0000313" key="2">
    <source>
        <dbReference type="Proteomes" id="UP000322838"/>
    </source>
</evidence>
<evidence type="ECO:0000313" key="1">
    <source>
        <dbReference type="EMBL" id="QEP29840.1"/>
    </source>
</evidence>